<dbReference type="InterPro" id="IPR044589">
    <property type="entry name" value="GATA26/27"/>
</dbReference>
<feature type="compositionally biased region" description="Polar residues" evidence="5">
    <location>
        <begin position="105"/>
        <end position="123"/>
    </location>
</feature>
<keyword evidence="1" id="KW-0805">Transcription regulation</keyword>
<dbReference type="SUPFAM" id="SSF57716">
    <property type="entry name" value="Glucocorticoid receptor-like (DNA-binding domain)"/>
    <property type="match status" value="1"/>
</dbReference>
<comment type="caution">
    <text evidence="7">The sequence shown here is derived from an EMBL/GenBank/DDBJ whole genome shotgun (WGS) entry which is preliminary data.</text>
</comment>
<organism evidence="7 8">
    <name type="scientific">Dipteronia sinensis</name>
    <dbReference type="NCBI Taxonomy" id="43782"/>
    <lineage>
        <taxon>Eukaryota</taxon>
        <taxon>Viridiplantae</taxon>
        <taxon>Streptophyta</taxon>
        <taxon>Embryophyta</taxon>
        <taxon>Tracheophyta</taxon>
        <taxon>Spermatophyta</taxon>
        <taxon>Magnoliopsida</taxon>
        <taxon>eudicotyledons</taxon>
        <taxon>Gunneridae</taxon>
        <taxon>Pentapetalae</taxon>
        <taxon>rosids</taxon>
        <taxon>malvids</taxon>
        <taxon>Sapindales</taxon>
        <taxon>Sapindaceae</taxon>
        <taxon>Hippocastanoideae</taxon>
        <taxon>Acereae</taxon>
        <taxon>Dipteronia</taxon>
    </lineage>
</organism>
<dbReference type="InterPro" id="IPR013088">
    <property type="entry name" value="Znf_NHR/GATA"/>
</dbReference>
<dbReference type="SMART" id="SM00401">
    <property type="entry name" value="ZnF_GATA"/>
    <property type="match status" value="1"/>
</dbReference>
<dbReference type="Gene3D" id="3.30.50.10">
    <property type="entry name" value="Erythroid Transcription Factor GATA-1, subunit A"/>
    <property type="match status" value="1"/>
</dbReference>
<reference evidence="7" key="1">
    <citation type="journal article" date="2023" name="Plant J.">
        <title>Genome sequences and population genomics provide insights into the demographic history, inbreeding, and mutation load of two 'living fossil' tree species of Dipteronia.</title>
        <authorList>
            <person name="Feng Y."/>
            <person name="Comes H.P."/>
            <person name="Chen J."/>
            <person name="Zhu S."/>
            <person name="Lu R."/>
            <person name="Zhang X."/>
            <person name="Li P."/>
            <person name="Qiu J."/>
            <person name="Olsen K.M."/>
            <person name="Qiu Y."/>
        </authorList>
    </citation>
    <scope>NUCLEOTIDE SEQUENCE</scope>
    <source>
        <strain evidence="7">NBL</strain>
    </source>
</reference>
<dbReference type="EMBL" id="JANJYJ010000010">
    <property type="protein sequence ID" value="KAK3185007.1"/>
    <property type="molecule type" value="Genomic_DNA"/>
</dbReference>
<dbReference type="CDD" id="cd00202">
    <property type="entry name" value="ZnF_GATA"/>
    <property type="match status" value="1"/>
</dbReference>
<keyword evidence="8" id="KW-1185">Reference proteome</keyword>
<evidence type="ECO:0000313" key="7">
    <source>
        <dbReference type="EMBL" id="KAK3185007.1"/>
    </source>
</evidence>
<evidence type="ECO:0000259" key="6">
    <source>
        <dbReference type="SMART" id="SM00401"/>
    </source>
</evidence>
<sequence>MEEELQQYKAMKDELEQLKATQEEVQQMHEFMKVMMSQSNIQLPTITCATPLWRNGPPEKPIFCNACGSRFRLRGTLLNYAPKHLMVIPSSNNNKSKRRNKTVKTENNFTTSLSSYPNDNKGNGSRLPGRDRWKISIDSSLSGISLAINRRLLPSKR</sequence>
<keyword evidence="4" id="KW-0175">Coiled coil</keyword>
<keyword evidence="3" id="KW-0804">Transcription</keyword>
<gene>
    <name evidence="7" type="ORF">Dsin_032293</name>
</gene>
<dbReference type="InterPro" id="IPR000679">
    <property type="entry name" value="Znf_GATA"/>
</dbReference>
<evidence type="ECO:0000256" key="3">
    <source>
        <dbReference type="ARBA" id="ARBA00023163"/>
    </source>
</evidence>
<dbReference type="GO" id="GO:0006355">
    <property type="term" value="P:regulation of DNA-templated transcription"/>
    <property type="evidence" value="ECO:0007669"/>
    <property type="project" value="InterPro"/>
</dbReference>
<feature type="region of interest" description="Disordered" evidence="5">
    <location>
        <begin position="89"/>
        <end position="130"/>
    </location>
</feature>
<proteinExistence type="predicted"/>
<evidence type="ECO:0000256" key="5">
    <source>
        <dbReference type="SAM" id="MobiDB-lite"/>
    </source>
</evidence>
<feature type="coiled-coil region" evidence="4">
    <location>
        <begin position="1"/>
        <end position="28"/>
    </location>
</feature>
<dbReference type="Proteomes" id="UP001281410">
    <property type="component" value="Unassembled WGS sequence"/>
</dbReference>
<name>A0AAD9ZN42_9ROSI</name>
<dbReference type="PANTHER" id="PTHR46855">
    <property type="entry name" value="OSJNBB0038F03.10 PROTEIN"/>
    <property type="match status" value="1"/>
</dbReference>
<dbReference type="GO" id="GO:0008270">
    <property type="term" value="F:zinc ion binding"/>
    <property type="evidence" value="ECO:0007669"/>
    <property type="project" value="InterPro"/>
</dbReference>
<dbReference type="PANTHER" id="PTHR46855:SF21">
    <property type="entry name" value="GATA ZINC FINGER PROTEIN"/>
    <property type="match status" value="1"/>
</dbReference>
<evidence type="ECO:0000256" key="4">
    <source>
        <dbReference type="SAM" id="Coils"/>
    </source>
</evidence>
<feature type="domain" description="GATA-type" evidence="6">
    <location>
        <begin position="42"/>
        <end position="88"/>
    </location>
</feature>
<evidence type="ECO:0000313" key="8">
    <source>
        <dbReference type="Proteomes" id="UP001281410"/>
    </source>
</evidence>
<dbReference type="Pfam" id="PF00320">
    <property type="entry name" value="GATA"/>
    <property type="match status" value="1"/>
</dbReference>
<evidence type="ECO:0000256" key="2">
    <source>
        <dbReference type="ARBA" id="ARBA00023125"/>
    </source>
</evidence>
<accession>A0AAD9ZN42</accession>
<dbReference type="AlphaFoldDB" id="A0AAD9ZN42"/>
<keyword evidence="2" id="KW-0238">DNA-binding</keyword>
<dbReference type="GO" id="GO:0043565">
    <property type="term" value="F:sequence-specific DNA binding"/>
    <property type="evidence" value="ECO:0007669"/>
    <property type="project" value="InterPro"/>
</dbReference>
<protein>
    <recommendedName>
        <fullName evidence="6">GATA-type domain-containing protein</fullName>
    </recommendedName>
</protein>
<evidence type="ECO:0000256" key="1">
    <source>
        <dbReference type="ARBA" id="ARBA00023015"/>
    </source>
</evidence>